<dbReference type="InterPro" id="IPR036386">
    <property type="entry name" value="HscB_C_sf"/>
</dbReference>
<dbReference type="Gene3D" id="1.10.287.110">
    <property type="entry name" value="DnaJ domain"/>
    <property type="match status" value="1"/>
</dbReference>
<dbReference type="InterPro" id="IPR001623">
    <property type="entry name" value="DnaJ_domain"/>
</dbReference>
<dbReference type="PROSITE" id="PS50076">
    <property type="entry name" value="DNAJ_2"/>
    <property type="match status" value="1"/>
</dbReference>
<dbReference type="STRING" id="1070319.CAGGBEG34_290028"/>
<keyword evidence="2 4" id="KW-0143">Chaperone</keyword>
<evidence type="ECO:0000259" key="5">
    <source>
        <dbReference type="PROSITE" id="PS50076"/>
    </source>
</evidence>
<feature type="domain" description="J" evidence="5">
    <location>
        <begin position="6"/>
        <end position="70"/>
    </location>
</feature>
<dbReference type="GO" id="GO:0001671">
    <property type="term" value="F:ATPase activator activity"/>
    <property type="evidence" value="ECO:0007669"/>
    <property type="project" value="InterPro"/>
</dbReference>
<evidence type="ECO:0000313" key="7">
    <source>
        <dbReference type="Proteomes" id="UP000054051"/>
    </source>
</evidence>
<dbReference type="GO" id="GO:1990230">
    <property type="term" value="C:iron-sulfur cluster transfer complex"/>
    <property type="evidence" value="ECO:0007669"/>
    <property type="project" value="TreeGrafter"/>
</dbReference>
<evidence type="ECO:0000256" key="2">
    <source>
        <dbReference type="ARBA" id="ARBA00023186"/>
    </source>
</evidence>
<evidence type="ECO:0000256" key="1">
    <source>
        <dbReference type="ARBA" id="ARBA00010476"/>
    </source>
</evidence>
<dbReference type="GO" id="GO:0051087">
    <property type="term" value="F:protein-folding chaperone binding"/>
    <property type="evidence" value="ECO:0007669"/>
    <property type="project" value="InterPro"/>
</dbReference>
<evidence type="ECO:0000256" key="3">
    <source>
        <dbReference type="ARBA" id="ARBA00025596"/>
    </source>
</evidence>
<dbReference type="EMBL" id="CAFB01000046">
    <property type="protein sequence ID" value="CCD29735.1"/>
    <property type="molecule type" value="Genomic_DNA"/>
</dbReference>
<proteinExistence type="inferred from homology"/>
<sequence length="177" mass="20321">MSLPENYFKLFNLAEQYPLDQKALDAAYHTVLAHTHPDHFAAAGEAQKRAALQWTARANEAYRILKDPLQRAVHLLQLRGIEFEAENNTAIDRAFLVQQMEWREHLEQAAASKDAPALKTLLNELRETARRHIDMLGNLLASKANQQAAEITRQSMFIQRVQDETQTQLYRLNDTTI</sequence>
<gene>
    <name evidence="4 6" type="primary">hscB</name>
    <name evidence="6" type="ORF">CAGGBEG34_290028</name>
</gene>
<dbReference type="AlphaFoldDB" id="G2JAD4"/>
<dbReference type="Pfam" id="PF07743">
    <property type="entry name" value="HSCB_C"/>
    <property type="match status" value="1"/>
</dbReference>
<name>G2JAD4_9BURK</name>
<dbReference type="Proteomes" id="UP000054051">
    <property type="component" value="Unassembled WGS sequence"/>
</dbReference>
<comment type="caution">
    <text evidence="6">The sequence shown here is derived from an EMBL/GenBank/DDBJ whole genome shotgun (WGS) entry which is preliminary data.</text>
</comment>
<evidence type="ECO:0000256" key="4">
    <source>
        <dbReference type="HAMAP-Rule" id="MF_00682"/>
    </source>
</evidence>
<dbReference type="InterPro" id="IPR036869">
    <property type="entry name" value="J_dom_sf"/>
</dbReference>
<dbReference type="SUPFAM" id="SSF46565">
    <property type="entry name" value="Chaperone J-domain"/>
    <property type="match status" value="1"/>
</dbReference>
<evidence type="ECO:0000313" key="6">
    <source>
        <dbReference type="EMBL" id="CCD29735.1"/>
    </source>
</evidence>
<dbReference type="PANTHER" id="PTHR14021">
    <property type="entry name" value="IRON-SULFUR CLUSTER CO-CHAPERONE PROTEIN HSCB"/>
    <property type="match status" value="1"/>
</dbReference>
<dbReference type="GO" id="GO:0044571">
    <property type="term" value="P:[2Fe-2S] cluster assembly"/>
    <property type="evidence" value="ECO:0007669"/>
    <property type="project" value="InterPro"/>
</dbReference>
<protein>
    <recommendedName>
        <fullName evidence="4">Co-chaperone protein HscB homolog</fullName>
    </recommendedName>
</protein>
<comment type="subunit">
    <text evidence="4">Interacts with HscA and stimulates its ATPase activity.</text>
</comment>
<dbReference type="InterPro" id="IPR009073">
    <property type="entry name" value="HscB_oligo_C"/>
</dbReference>
<dbReference type="SMART" id="SM00271">
    <property type="entry name" value="DnaJ"/>
    <property type="match status" value="1"/>
</dbReference>
<dbReference type="HAMAP" id="MF_00682">
    <property type="entry name" value="HscB"/>
    <property type="match status" value="1"/>
</dbReference>
<comment type="similarity">
    <text evidence="1 4">Belongs to the HscB family.</text>
</comment>
<dbReference type="GO" id="GO:0006457">
    <property type="term" value="P:protein folding"/>
    <property type="evidence" value="ECO:0007669"/>
    <property type="project" value="UniProtKB-UniRule"/>
</dbReference>
<dbReference type="PANTHER" id="PTHR14021:SF15">
    <property type="entry name" value="IRON-SULFUR CLUSTER CO-CHAPERONE PROTEIN HSCB"/>
    <property type="match status" value="1"/>
</dbReference>
<dbReference type="GO" id="GO:0051259">
    <property type="term" value="P:protein complex oligomerization"/>
    <property type="evidence" value="ECO:0007669"/>
    <property type="project" value="InterPro"/>
</dbReference>
<accession>G2JAD4</accession>
<dbReference type="NCBIfam" id="TIGR00714">
    <property type="entry name" value="hscB"/>
    <property type="match status" value="1"/>
</dbReference>
<dbReference type="Gene3D" id="1.20.1280.20">
    <property type="entry name" value="HscB, C-terminal domain"/>
    <property type="match status" value="1"/>
</dbReference>
<reference evidence="6 7" key="1">
    <citation type="submission" date="2011-08" db="EMBL/GenBank/DDBJ databases">
        <title>The genome of the obligate endobacterium of an arbuscular mycorrhizal fungus reveals an interphylum network of nutritional interactions.</title>
        <authorList>
            <person name="Ghignone S."/>
            <person name="Salvioli A."/>
            <person name="Anca I."/>
            <person name="Lumini E."/>
            <person name="Ortu G."/>
            <person name="Petiti L."/>
            <person name="Cruveiller S."/>
            <person name="Bianciotto V."/>
            <person name="Piffanelli P."/>
            <person name="Lanfranco L."/>
            <person name="Bonfante P."/>
        </authorList>
    </citation>
    <scope>NUCLEOTIDE SEQUENCE [LARGE SCALE GENOMIC DNA]</scope>
    <source>
        <strain evidence="6 7">BEG34</strain>
    </source>
</reference>
<dbReference type="InterPro" id="IPR004640">
    <property type="entry name" value="HscB"/>
</dbReference>
<dbReference type="NCBIfam" id="NF002935">
    <property type="entry name" value="PRK03578.1"/>
    <property type="match status" value="1"/>
</dbReference>
<comment type="function">
    <text evidence="3 4">Co-chaperone involved in the maturation of iron-sulfur cluster-containing proteins. Seems to help targeting proteins to be folded toward HscA.</text>
</comment>
<dbReference type="RefSeq" id="WP_006682881.1">
    <property type="nucleotide sequence ID" value="NZ_CAFB01000046.1"/>
</dbReference>
<dbReference type="OrthoDB" id="287587at2"/>
<organism evidence="6 7">
    <name type="scientific">Candidatus Glomeribacter gigasporarum BEG34</name>
    <dbReference type="NCBI Taxonomy" id="1070319"/>
    <lineage>
        <taxon>Bacteria</taxon>
        <taxon>Pseudomonadati</taxon>
        <taxon>Pseudomonadota</taxon>
        <taxon>Betaproteobacteria</taxon>
        <taxon>Burkholderiales</taxon>
        <taxon>Burkholderiaceae</taxon>
        <taxon>Candidatus Glomeribacter</taxon>
    </lineage>
</organism>
<dbReference type="SUPFAM" id="SSF47144">
    <property type="entry name" value="HSC20 (HSCB), C-terminal oligomerisation domain"/>
    <property type="match status" value="1"/>
</dbReference>
<dbReference type="eggNOG" id="COG1076">
    <property type="taxonomic scope" value="Bacteria"/>
</dbReference>
<keyword evidence="7" id="KW-1185">Reference proteome</keyword>